<evidence type="ECO:0000256" key="4">
    <source>
        <dbReference type="ARBA" id="ARBA00015368"/>
    </source>
</evidence>
<name>A0A6A6X4T3_9PLEO</name>
<dbReference type="PANTHER" id="PTHR17130">
    <property type="entry name" value="MITOCHONDRIAL OUTER MEMBRANE PROTEIN 25"/>
    <property type="match status" value="1"/>
</dbReference>
<dbReference type="OrthoDB" id="5516033at2759"/>
<evidence type="ECO:0000256" key="3">
    <source>
        <dbReference type="ARBA" id="ARBA00008370"/>
    </source>
</evidence>
<dbReference type="EMBL" id="MU002025">
    <property type="protein sequence ID" value="KAF2791319.1"/>
    <property type="molecule type" value="Genomic_DNA"/>
</dbReference>
<evidence type="ECO:0000256" key="8">
    <source>
        <dbReference type="ARBA" id="ARBA00022989"/>
    </source>
</evidence>
<comment type="subcellular location">
    <subcellularLocation>
        <location evidence="2">Mitochondrion inner membrane</location>
        <topology evidence="2">Single-pass membrane protein</topology>
    </subcellularLocation>
</comment>
<keyword evidence="13" id="KW-1185">Reference proteome</keyword>
<keyword evidence="6 11" id="KW-0812">Transmembrane</keyword>
<proteinExistence type="inferred from homology"/>
<comment type="function">
    <text evidence="1">Required for the assembly of the mitochondrial respiratory chain complex IV (CIV), also known as cytochrome c oxidase. May participate in merging the COX1 and COX2 assembly lines.</text>
</comment>
<reference evidence="12" key="1">
    <citation type="journal article" date="2020" name="Stud. Mycol.">
        <title>101 Dothideomycetes genomes: a test case for predicting lifestyles and emergence of pathogens.</title>
        <authorList>
            <person name="Haridas S."/>
            <person name="Albert R."/>
            <person name="Binder M."/>
            <person name="Bloem J."/>
            <person name="Labutti K."/>
            <person name="Salamov A."/>
            <person name="Andreopoulos B."/>
            <person name="Baker S."/>
            <person name="Barry K."/>
            <person name="Bills G."/>
            <person name="Bluhm B."/>
            <person name="Cannon C."/>
            <person name="Castanera R."/>
            <person name="Culley D."/>
            <person name="Daum C."/>
            <person name="Ezra D."/>
            <person name="Gonzalez J."/>
            <person name="Henrissat B."/>
            <person name="Kuo A."/>
            <person name="Liang C."/>
            <person name="Lipzen A."/>
            <person name="Lutzoni F."/>
            <person name="Magnuson J."/>
            <person name="Mondo S."/>
            <person name="Nolan M."/>
            <person name="Ohm R."/>
            <person name="Pangilinan J."/>
            <person name="Park H.-J."/>
            <person name="Ramirez L."/>
            <person name="Alfaro M."/>
            <person name="Sun H."/>
            <person name="Tritt A."/>
            <person name="Yoshinaga Y."/>
            <person name="Zwiers L.-H."/>
            <person name="Turgeon B."/>
            <person name="Goodwin S."/>
            <person name="Spatafora J."/>
            <person name="Crous P."/>
            <person name="Grigoriev I."/>
        </authorList>
    </citation>
    <scope>NUCLEOTIDE SEQUENCE</scope>
    <source>
        <strain evidence="12">CBS 109.77</strain>
    </source>
</reference>
<dbReference type="GO" id="GO:0005743">
    <property type="term" value="C:mitochondrial inner membrane"/>
    <property type="evidence" value="ECO:0007669"/>
    <property type="project" value="UniProtKB-SubCell"/>
</dbReference>
<sequence>MGGPFTSKSFKATLPNSIASRYRKALTKHPFLLFGLPFLTTIVAGSFFLTPATALRYERYDRKNQRVTHEEAMGLGQNRRKVNMKDEYYRLQAKDLENWEQRRVKRLPGEVDGVME</sequence>
<evidence type="ECO:0000256" key="10">
    <source>
        <dbReference type="ARBA" id="ARBA00023136"/>
    </source>
</evidence>
<protein>
    <recommendedName>
        <fullName evidence="4">Cytochrome c oxidase assembly protein COX16, mitochondrial</fullName>
    </recommendedName>
    <alternativeName>
        <fullName evidence="5">Cytochrome c oxidase assembly protein cox16, mitochondrial</fullName>
    </alternativeName>
</protein>
<evidence type="ECO:0000313" key="13">
    <source>
        <dbReference type="Proteomes" id="UP000799757"/>
    </source>
</evidence>
<dbReference type="Pfam" id="PF14138">
    <property type="entry name" value="COX16"/>
    <property type="match status" value="1"/>
</dbReference>
<dbReference type="Proteomes" id="UP000799757">
    <property type="component" value="Unassembled WGS sequence"/>
</dbReference>
<evidence type="ECO:0000256" key="7">
    <source>
        <dbReference type="ARBA" id="ARBA00022792"/>
    </source>
</evidence>
<keyword evidence="7" id="KW-0999">Mitochondrion inner membrane</keyword>
<dbReference type="AlphaFoldDB" id="A0A6A6X4T3"/>
<evidence type="ECO:0000256" key="11">
    <source>
        <dbReference type="SAM" id="Phobius"/>
    </source>
</evidence>
<evidence type="ECO:0000256" key="9">
    <source>
        <dbReference type="ARBA" id="ARBA00023128"/>
    </source>
</evidence>
<dbReference type="InterPro" id="IPR020164">
    <property type="entry name" value="Cyt_c_Oxase_assmbl_COX16"/>
</dbReference>
<gene>
    <name evidence="12" type="ORF">K505DRAFT_326955</name>
</gene>
<keyword evidence="10 11" id="KW-0472">Membrane</keyword>
<accession>A0A6A6X4T3</accession>
<dbReference type="PANTHER" id="PTHR17130:SF14">
    <property type="entry name" value="CYTOCHROME C OXIDASE ASSEMBLY PROTEIN COX16 HOMOLOG, MITOCHONDRIAL"/>
    <property type="match status" value="1"/>
</dbReference>
<evidence type="ECO:0000256" key="2">
    <source>
        <dbReference type="ARBA" id="ARBA00004434"/>
    </source>
</evidence>
<keyword evidence="9" id="KW-0496">Mitochondrion</keyword>
<keyword evidence="8 11" id="KW-1133">Transmembrane helix</keyword>
<dbReference type="GO" id="GO:0033617">
    <property type="term" value="P:mitochondrial respiratory chain complex IV assembly"/>
    <property type="evidence" value="ECO:0007669"/>
    <property type="project" value="TreeGrafter"/>
</dbReference>
<evidence type="ECO:0000256" key="1">
    <source>
        <dbReference type="ARBA" id="ARBA00002490"/>
    </source>
</evidence>
<evidence type="ECO:0000256" key="5">
    <source>
        <dbReference type="ARBA" id="ARBA00019222"/>
    </source>
</evidence>
<evidence type="ECO:0000256" key="6">
    <source>
        <dbReference type="ARBA" id="ARBA00022692"/>
    </source>
</evidence>
<evidence type="ECO:0000313" key="12">
    <source>
        <dbReference type="EMBL" id="KAF2791319.1"/>
    </source>
</evidence>
<feature type="transmembrane region" description="Helical" evidence="11">
    <location>
        <begin position="31"/>
        <end position="55"/>
    </location>
</feature>
<comment type="similarity">
    <text evidence="3">Belongs to the COX16 family.</text>
</comment>
<organism evidence="12 13">
    <name type="scientific">Melanomma pulvis-pyrius CBS 109.77</name>
    <dbReference type="NCBI Taxonomy" id="1314802"/>
    <lineage>
        <taxon>Eukaryota</taxon>
        <taxon>Fungi</taxon>
        <taxon>Dikarya</taxon>
        <taxon>Ascomycota</taxon>
        <taxon>Pezizomycotina</taxon>
        <taxon>Dothideomycetes</taxon>
        <taxon>Pleosporomycetidae</taxon>
        <taxon>Pleosporales</taxon>
        <taxon>Melanommataceae</taxon>
        <taxon>Melanomma</taxon>
    </lineage>
</organism>